<evidence type="ECO:0000313" key="2">
    <source>
        <dbReference type="Proteomes" id="UP000789920"/>
    </source>
</evidence>
<organism evidence="1 2">
    <name type="scientific">Racocetra persica</name>
    <dbReference type="NCBI Taxonomy" id="160502"/>
    <lineage>
        <taxon>Eukaryota</taxon>
        <taxon>Fungi</taxon>
        <taxon>Fungi incertae sedis</taxon>
        <taxon>Mucoromycota</taxon>
        <taxon>Glomeromycotina</taxon>
        <taxon>Glomeromycetes</taxon>
        <taxon>Diversisporales</taxon>
        <taxon>Gigasporaceae</taxon>
        <taxon>Racocetra</taxon>
    </lineage>
</organism>
<comment type="caution">
    <text evidence="1">The sequence shown here is derived from an EMBL/GenBank/DDBJ whole genome shotgun (WGS) entry which is preliminary data.</text>
</comment>
<dbReference type="Proteomes" id="UP000789920">
    <property type="component" value="Unassembled WGS sequence"/>
</dbReference>
<sequence>PQLYQNIKEEKITGYLHLTRHQVYYWAKKIATKEYKLADNQLESARRYLENHLNFQTLL</sequence>
<reference evidence="1" key="1">
    <citation type="submission" date="2021-06" db="EMBL/GenBank/DDBJ databases">
        <authorList>
            <person name="Kallberg Y."/>
            <person name="Tangrot J."/>
            <person name="Rosling A."/>
        </authorList>
    </citation>
    <scope>NUCLEOTIDE SEQUENCE</scope>
    <source>
        <strain evidence="1">MA461A</strain>
    </source>
</reference>
<gene>
    <name evidence="1" type="ORF">RPERSI_LOCUS10581</name>
</gene>
<protein>
    <submittedName>
        <fullName evidence="1">8450_t:CDS:1</fullName>
    </submittedName>
</protein>
<dbReference type="EMBL" id="CAJVQC010021068">
    <property type="protein sequence ID" value="CAG8711589.1"/>
    <property type="molecule type" value="Genomic_DNA"/>
</dbReference>
<feature type="non-terminal residue" evidence="1">
    <location>
        <position position="1"/>
    </location>
</feature>
<name>A0ACA9PML9_9GLOM</name>
<proteinExistence type="predicted"/>
<keyword evidence="2" id="KW-1185">Reference proteome</keyword>
<evidence type="ECO:0000313" key="1">
    <source>
        <dbReference type="EMBL" id="CAG8711589.1"/>
    </source>
</evidence>
<accession>A0ACA9PML9</accession>